<sequence>MARGSEPKQQRRYWLLTSPRTASNLLVKMLNLDEQGVRPAHMGGYFFIPATPKQFKLQEKPMDTWTEEERTSLHNLHQECFDRLQDHIAEAEREGQKLFVKEHAMMLNSPCFEAQQVYGVTGDLPGEPKTLEMRGVQHPSRSPLNLTILPDEFLKTWNPTFLIRHPAMVLPSLFRTCLSDIEIDGFKRAKKEPMAPEVTMKWFRTLYDFYTVHFEGDSHWPIVLDADDVMTNPALVSKYSELAGLDPSKVRFSWETASEDKLKKLHAAEQRMLSTINATDRIDNSKVAGDVNIDEEAVKWRAEFGEEGGRRLEHWVRNAMPDYHFLYTRRLRLE</sequence>
<accession>A0ABR1GKS0</accession>
<dbReference type="PANTHER" id="PTHR48312:SF1">
    <property type="entry name" value="SULFOTRANSFERASE"/>
    <property type="match status" value="1"/>
</dbReference>
<dbReference type="PANTHER" id="PTHR48312">
    <property type="match status" value="1"/>
</dbReference>
<reference evidence="1 2" key="1">
    <citation type="journal article" date="2025" name="Microbiol. Resour. Announc.">
        <title>Draft genome sequences for Neonectria magnoliae and Neonectria punicea, canker pathogens of Liriodendron tulipifera and Acer saccharum in West Virginia.</title>
        <authorList>
            <person name="Petronek H.M."/>
            <person name="Kasson M.T."/>
            <person name="Metheny A.M."/>
            <person name="Stauder C.M."/>
            <person name="Lovett B."/>
            <person name="Lynch S.C."/>
            <person name="Garnas J.R."/>
            <person name="Kasson L.R."/>
            <person name="Stajich J.E."/>
        </authorList>
    </citation>
    <scope>NUCLEOTIDE SEQUENCE [LARGE SCALE GENOMIC DNA]</scope>
    <source>
        <strain evidence="1 2">NRRL 64653</strain>
    </source>
</reference>
<evidence type="ECO:0000313" key="2">
    <source>
        <dbReference type="Proteomes" id="UP001498476"/>
    </source>
</evidence>
<name>A0ABR1GKS0_9HYPO</name>
<dbReference type="EMBL" id="JAZAVJ010000314">
    <property type="protein sequence ID" value="KAK7398689.1"/>
    <property type="molecule type" value="Genomic_DNA"/>
</dbReference>
<keyword evidence="2" id="KW-1185">Reference proteome</keyword>
<dbReference type="Proteomes" id="UP001498476">
    <property type="component" value="Unassembled WGS sequence"/>
</dbReference>
<comment type="caution">
    <text evidence="1">The sequence shown here is derived from an EMBL/GenBank/DDBJ whole genome shotgun (WGS) entry which is preliminary data.</text>
</comment>
<evidence type="ECO:0000313" key="1">
    <source>
        <dbReference type="EMBL" id="KAK7398689.1"/>
    </source>
</evidence>
<dbReference type="SUPFAM" id="SSF52540">
    <property type="entry name" value="P-loop containing nucleoside triphosphate hydrolases"/>
    <property type="match status" value="1"/>
</dbReference>
<evidence type="ECO:0008006" key="3">
    <source>
        <dbReference type="Google" id="ProtNLM"/>
    </source>
</evidence>
<gene>
    <name evidence="1" type="ORF">QQX98_011931</name>
</gene>
<protein>
    <recommendedName>
        <fullName evidence="3">P-loop containing nucleoside triphosphate hydrolase protein</fullName>
    </recommendedName>
</protein>
<organism evidence="1 2">
    <name type="scientific">Neonectria punicea</name>
    <dbReference type="NCBI Taxonomy" id="979145"/>
    <lineage>
        <taxon>Eukaryota</taxon>
        <taxon>Fungi</taxon>
        <taxon>Dikarya</taxon>
        <taxon>Ascomycota</taxon>
        <taxon>Pezizomycotina</taxon>
        <taxon>Sordariomycetes</taxon>
        <taxon>Hypocreomycetidae</taxon>
        <taxon>Hypocreales</taxon>
        <taxon>Nectriaceae</taxon>
        <taxon>Neonectria</taxon>
    </lineage>
</organism>
<proteinExistence type="predicted"/>
<dbReference type="InterPro" id="IPR027417">
    <property type="entry name" value="P-loop_NTPase"/>
</dbReference>